<feature type="region of interest" description="Disordered" evidence="1">
    <location>
        <begin position="1"/>
        <end position="65"/>
    </location>
</feature>
<keyword evidence="3" id="KW-1185">Reference proteome</keyword>
<dbReference type="EMBL" id="MSFU01000006">
    <property type="protein sequence ID" value="PWY78885.1"/>
    <property type="molecule type" value="Genomic_DNA"/>
</dbReference>
<organism evidence="2 3">
    <name type="scientific">Aspergillus eucalypticola (strain CBS 122712 / IBT 29274)</name>
    <dbReference type="NCBI Taxonomy" id="1448314"/>
    <lineage>
        <taxon>Eukaryota</taxon>
        <taxon>Fungi</taxon>
        <taxon>Dikarya</taxon>
        <taxon>Ascomycota</taxon>
        <taxon>Pezizomycotina</taxon>
        <taxon>Eurotiomycetes</taxon>
        <taxon>Eurotiomycetidae</taxon>
        <taxon>Eurotiales</taxon>
        <taxon>Aspergillaceae</taxon>
        <taxon>Aspergillus</taxon>
        <taxon>Aspergillus subgen. Circumdati</taxon>
    </lineage>
</organism>
<gene>
    <name evidence="2" type="ORF">BO83DRAFT_216515</name>
</gene>
<comment type="caution">
    <text evidence="2">The sequence shown here is derived from an EMBL/GenBank/DDBJ whole genome shotgun (WGS) entry which is preliminary data.</text>
</comment>
<feature type="region of interest" description="Disordered" evidence="1">
    <location>
        <begin position="137"/>
        <end position="156"/>
    </location>
</feature>
<evidence type="ECO:0000313" key="2">
    <source>
        <dbReference type="EMBL" id="PWY78885.1"/>
    </source>
</evidence>
<feature type="compositionally biased region" description="Basic and acidic residues" evidence="1">
    <location>
        <begin position="143"/>
        <end position="156"/>
    </location>
</feature>
<evidence type="ECO:0000313" key="3">
    <source>
        <dbReference type="Proteomes" id="UP000246171"/>
    </source>
</evidence>
<evidence type="ECO:0000256" key="1">
    <source>
        <dbReference type="SAM" id="MobiDB-lite"/>
    </source>
</evidence>
<proteinExistence type="predicted"/>
<dbReference type="AlphaFoldDB" id="A0A317VYM6"/>
<dbReference type="GeneID" id="37048733"/>
<dbReference type="RefSeq" id="XP_025390677.1">
    <property type="nucleotide sequence ID" value="XM_025526771.1"/>
</dbReference>
<sequence>MRVIGRNATGAIRRWPTEDTDEAEDGGGKNEGKRRKRERERERQDLMGLDGGGGGGGGGTDSRLNESEIHSINQSIWTVVSLKMDFDLVVKWIPSFFSCPSVFHRWGTRYTHRQGRTFSPKVRGRWGPEFGGWRRGATTRALDQGKRRDLNGADGK</sequence>
<dbReference type="VEuPathDB" id="FungiDB:BO83DRAFT_216515"/>
<feature type="compositionally biased region" description="Gly residues" evidence="1">
    <location>
        <begin position="49"/>
        <end position="60"/>
    </location>
</feature>
<accession>A0A317VYM6</accession>
<dbReference type="Proteomes" id="UP000246171">
    <property type="component" value="Unassembled WGS sequence"/>
</dbReference>
<protein>
    <submittedName>
        <fullName evidence="2">Uncharacterized protein</fullName>
    </submittedName>
</protein>
<name>A0A317VYM6_ASPEC</name>
<reference evidence="2" key="1">
    <citation type="submission" date="2016-12" db="EMBL/GenBank/DDBJ databases">
        <title>The genomes of Aspergillus section Nigri reveals drivers in fungal speciation.</title>
        <authorList>
            <consortium name="DOE Joint Genome Institute"/>
            <person name="Vesth T.C."/>
            <person name="Nybo J."/>
            <person name="Theobald S."/>
            <person name="Brandl J."/>
            <person name="Frisvad J.C."/>
            <person name="Nielsen K.F."/>
            <person name="Lyhne E.K."/>
            <person name="Kogle M.E."/>
            <person name="Kuo A."/>
            <person name="Riley R."/>
            <person name="Clum A."/>
            <person name="Nolan M."/>
            <person name="Lipzen A."/>
            <person name="Salamov A."/>
            <person name="Henrissat B."/>
            <person name="Wiebenga A."/>
            <person name="De vries R.P."/>
            <person name="Grigoriev I.V."/>
            <person name="Mortensen U.H."/>
            <person name="Andersen M.R."/>
            <person name="Baker S.E."/>
        </authorList>
    </citation>
    <scope>NUCLEOTIDE SEQUENCE</scope>
    <source>
        <strain evidence="2">CBS 122712</strain>
    </source>
</reference>